<evidence type="ECO:0000313" key="2">
    <source>
        <dbReference type="EMBL" id="KAK9871941.1"/>
    </source>
</evidence>
<accession>A0AAW1TUZ0</accession>
<dbReference type="AlphaFoldDB" id="A0AAW1TUZ0"/>
<keyword evidence="1" id="KW-0175">Coiled coil</keyword>
<evidence type="ECO:0000313" key="3">
    <source>
        <dbReference type="Proteomes" id="UP001431783"/>
    </source>
</evidence>
<feature type="coiled-coil region" evidence="1">
    <location>
        <begin position="113"/>
        <end position="140"/>
    </location>
</feature>
<gene>
    <name evidence="2" type="ORF">WA026_015190</name>
</gene>
<dbReference type="EMBL" id="JARQZJ010000008">
    <property type="protein sequence ID" value="KAK9871941.1"/>
    <property type="molecule type" value="Genomic_DNA"/>
</dbReference>
<name>A0AAW1TUZ0_9CUCU</name>
<evidence type="ECO:0000256" key="1">
    <source>
        <dbReference type="SAM" id="Coils"/>
    </source>
</evidence>
<dbReference type="Proteomes" id="UP001431783">
    <property type="component" value="Unassembled WGS sequence"/>
</dbReference>
<feature type="coiled-coil region" evidence="1">
    <location>
        <begin position="12"/>
        <end position="39"/>
    </location>
</feature>
<protein>
    <submittedName>
        <fullName evidence="2">Uncharacterized protein</fullName>
    </submittedName>
</protein>
<keyword evidence="3" id="KW-1185">Reference proteome</keyword>
<reference evidence="2 3" key="1">
    <citation type="submission" date="2023-03" db="EMBL/GenBank/DDBJ databases">
        <title>Genome insight into feeding habits of ladybird beetles.</title>
        <authorList>
            <person name="Li H.-S."/>
            <person name="Huang Y.-H."/>
            <person name="Pang H."/>
        </authorList>
    </citation>
    <scope>NUCLEOTIDE SEQUENCE [LARGE SCALE GENOMIC DNA]</scope>
    <source>
        <strain evidence="2">SYSU_2023b</strain>
        <tissue evidence="2">Whole body</tissue>
    </source>
</reference>
<proteinExistence type="predicted"/>
<organism evidence="2 3">
    <name type="scientific">Henosepilachna vigintioctopunctata</name>
    <dbReference type="NCBI Taxonomy" id="420089"/>
    <lineage>
        <taxon>Eukaryota</taxon>
        <taxon>Metazoa</taxon>
        <taxon>Ecdysozoa</taxon>
        <taxon>Arthropoda</taxon>
        <taxon>Hexapoda</taxon>
        <taxon>Insecta</taxon>
        <taxon>Pterygota</taxon>
        <taxon>Neoptera</taxon>
        <taxon>Endopterygota</taxon>
        <taxon>Coleoptera</taxon>
        <taxon>Polyphaga</taxon>
        <taxon>Cucujiformia</taxon>
        <taxon>Coccinelloidea</taxon>
        <taxon>Coccinellidae</taxon>
        <taxon>Epilachninae</taxon>
        <taxon>Epilachnini</taxon>
        <taxon>Henosepilachna</taxon>
    </lineage>
</organism>
<sequence>METQLIMAKKHFKIYKQRLEEAKTQLVELETRMKKEKSMNYSLTAFIDSKIRERDDCLKKKKQLKIKLVKTDIDLRDGAEALYKQEVFTKIFKEKVWYMPYQNEAQYDSLSDLNDIDEMIKEAENKILTFEKKIEENNYRMNNYLTS</sequence>
<comment type="caution">
    <text evidence="2">The sequence shown here is derived from an EMBL/GenBank/DDBJ whole genome shotgun (WGS) entry which is preliminary data.</text>
</comment>